<dbReference type="EMBL" id="CALNXJ010000002">
    <property type="protein sequence ID" value="CAH3033593.1"/>
    <property type="molecule type" value="Genomic_DNA"/>
</dbReference>
<keyword evidence="7" id="KW-0498">Mitosis</keyword>
<keyword evidence="11" id="KW-0137">Centromere</keyword>
<keyword evidence="6" id="KW-0479">Metal-binding</keyword>
<comment type="function">
    <text evidence="1">Required for recruitment of CENPA to centromeres and normal chromosome segregation during mitosis.</text>
</comment>
<dbReference type="InterPro" id="IPR004910">
    <property type="entry name" value="Yippee/Mis18/Cereblon"/>
</dbReference>
<evidence type="ECO:0000313" key="14">
    <source>
        <dbReference type="EMBL" id="CAH3033593.1"/>
    </source>
</evidence>
<comment type="caution">
    <text evidence="14">The sequence shown here is derived from an EMBL/GenBank/DDBJ whole genome shotgun (WGS) entry which is preliminary data.</text>
</comment>
<evidence type="ECO:0000256" key="4">
    <source>
        <dbReference type="ARBA" id="ARBA00022454"/>
    </source>
</evidence>
<evidence type="ECO:0000256" key="3">
    <source>
        <dbReference type="ARBA" id="ARBA00004584"/>
    </source>
</evidence>
<keyword evidence="9" id="KW-0539">Nucleus</keyword>
<dbReference type="PANTHER" id="PTHR16431">
    <property type="entry name" value="NEUROGENIC PROTEIN MASTERMIND"/>
    <property type="match status" value="1"/>
</dbReference>
<gene>
    <name evidence="14" type="ORF">PMEA_00010173</name>
</gene>
<dbReference type="PROSITE" id="PS51793">
    <property type="entry name" value="MIS18"/>
    <property type="match status" value="1"/>
</dbReference>
<dbReference type="GO" id="GO:0005634">
    <property type="term" value="C:nucleus"/>
    <property type="evidence" value="ECO:0007669"/>
    <property type="project" value="UniProtKB-SubCell"/>
</dbReference>
<dbReference type="AlphaFoldDB" id="A0AAU9VLV1"/>
<evidence type="ECO:0000259" key="13">
    <source>
        <dbReference type="PROSITE" id="PS51793"/>
    </source>
</evidence>
<dbReference type="GO" id="GO:0051301">
    <property type="term" value="P:cell division"/>
    <property type="evidence" value="ECO:0007669"/>
    <property type="project" value="UniProtKB-KW"/>
</dbReference>
<evidence type="ECO:0000256" key="12">
    <source>
        <dbReference type="SAM" id="MobiDB-lite"/>
    </source>
</evidence>
<name>A0AAU9VLV1_9CNID</name>
<evidence type="ECO:0000256" key="2">
    <source>
        <dbReference type="ARBA" id="ARBA00004123"/>
    </source>
</evidence>
<keyword evidence="10" id="KW-0131">Cell cycle</keyword>
<keyword evidence="8" id="KW-0862">Zinc</keyword>
<dbReference type="GO" id="GO:0000775">
    <property type="term" value="C:chromosome, centromeric region"/>
    <property type="evidence" value="ECO:0007669"/>
    <property type="project" value="UniProtKB-SubCell"/>
</dbReference>
<feature type="region of interest" description="Disordered" evidence="12">
    <location>
        <begin position="178"/>
        <end position="210"/>
    </location>
</feature>
<reference evidence="14 15" key="1">
    <citation type="submission" date="2022-05" db="EMBL/GenBank/DDBJ databases">
        <authorList>
            <consortium name="Genoscope - CEA"/>
            <person name="William W."/>
        </authorList>
    </citation>
    <scope>NUCLEOTIDE SEQUENCE [LARGE SCALE GENOMIC DNA]</scope>
</reference>
<evidence type="ECO:0000256" key="11">
    <source>
        <dbReference type="ARBA" id="ARBA00023328"/>
    </source>
</evidence>
<protein>
    <recommendedName>
        <fullName evidence="13">Mis18 domain-containing protein</fullName>
    </recommendedName>
</protein>
<evidence type="ECO:0000256" key="7">
    <source>
        <dbReference type="ARBA" id="ARBA00022776"/>
    </source>
</evidence>
<dbReference type="GO" id="GO:0034080">
    <property type="term" value="P:CENP-A containing chromatin assembly"/>
    <property type="evidence" value="ECO:0007669"/>
    <property type="project" value="TreeGrafter"/>
</dbReference>
<evidence type="ECO:0000256" key="5">
    <source>
        <dbReference type="ARBA" id="ARBA00022618"/>
    </source>
</evidence>
<keyword evidence="5" id="KW-0132">Cell division</keyword>
<evidence type="ECO:0000256" key="9">
    <source>
        <dbReference type="ARBA" id="ARBA00023242"/>
    </source>
</evidence>
<dbReference type="PANTHER" id="PTHR16431:SF1">
    <property type="entry name" value="NEUROGENIC PROTEIN MASTERMIND"/>
    <property type="match status" value="1"/>
</dbReference>
<feature type="domain" description="Mis18" evidence="13">
    <location>
        <begin position="24"/>
        <end position="122"/>
    </location>
</feature>
<accession>A0AAU9VLV1</accession>
<dbReference type="GO" id="GO:0046872">
    <property type="term" value="F:metal ion binding"/>
    <property type="evidence" value="ECO:0007669"/>
    <property type="project" value="UniProtKB-KW"/>
</dbReference>
<evidence type="ECO:0000256" key="8">
    <source>
        <dbReference type="ARBA" id="ARBA00022833"/>
    </source>
</evidence>
<dbReference type="GO" id="GO:0000785">
    <property type="term" value="C:chromatin"/>
    <property type="evidence" value="ECO:0007669"/>
    <property type="project" value="TreeGrafter"/>
</dbReference>
<evidence type="ECO:0000313" key="15">
    <source>
        <dbReference type="Proteomes" id="UP001159428"/>
    </source>
</evidence>
<organism evidence="14 15">
    <name type="scientific">Pocillopora meandrina</name>
    <dbReference type="NCBI Taxonomy" id="46732"/>
    <lineage>
        <taxon>Eukaryota</taxon>
        <taxon>Metazoa</taxon>
        <taxon>Cnidaria</taxon>
        <taxon>Anthozoa</taxon>
        <taxon>Hexacorallia</taxon>
        <taxon>Scleractinia</taxon>
        <taxon>Astrocoeniina</taxon>
        <taxon>Pocilloporidae</taxon>
        <taxon>Pocillopora</taxon>
    </lineage>
</organism>
<sequence>MAVNSRRDSKRSEFPLPQFEETFPIVFQCKNCNNILGDSCAWVSSDRDLEMICINKVTPFICSGECLETSTTESDIGSTFIPLHCKSCSSPIGRIYQTTPKELDHLRNLYCLDMEHTRSYQVGSVDGMQTLPAEEVLDLPTAKGLQQGIHKIESVLLMLEERLTLLENEVRSNKVNMEDNETNFTTKGYNGVSETHKENQTKKANRKRRK</sequence>
<comment type="subcellular location">
    <subcellularLocation>
        <location evidence="3">Chromosome</location>
        <location evidence="3">Centromere</location>
    </subcellularLocation>
    <subcellularLocation>
        <location evidence="2">Nucleus</location>
    </subcellularLocation>
</comment>
<evidence type="ECO:0000256" key="1">
    <source>
        <dbReference type="ARBA" id="ARBA00003694"/>
    </source>
</evidence>
<keyword evidence="4" id="KW-0158">Chromosome</keyword>
<proteinExistence type="predicted"/>
<evidence type="ECO:0000256" key="10">
    <source>
        <dbReference type="ARBA" id="ARBA00023306"/>
    </source>
</evidence>
<keyword evidence="15" id="KW-1185">Reference proteome</keyword>
<dbReference type="InterPro" id="IPR034752">
    <property type="entry name" value="Mis18"/>
</dbReference>
<dbReference type="GO" id="GO:0007059">
    <property type="term" value="P:chromosome segregation"/>
    <property type="evidence" value="ECO:0007669"/>
    <property type="project" value="TreeGrafter"/>
</dbReference>
<dbReference type="Proteomes" id="UP001159428">
    <property type="component" value="Unassembled WGS sequence"/>
</dbReference>
<dbReference type="Pfam" id="PF03226">
    <property type="entry name" value="Yippee-Mis18"/>
    <property type="match status" value="1"/>
</dbReference>
<evidence type="ECO:0000256" key="6">
    <source>
        <dbReference type="ARBA" id="ARBA00022723"/>
    </source>
</evidence>